<name>L1ICH7_GUITC</name>
<dbReference type="Proteomes" id="UP000011087">
    <property type="component" value="Unassembled WGS sequence"/>
</dbReference>
<dbReference type="GeneID" id="17290686"/>
<reference evidence="4" key="2">
    <citation type="submission" date="2012-11" db="EMBL/GenBank/DDBJ databases">
        <authorList>
            <person name="Kuo A."/>
            <person name="Curtis B.A."/>
            <person name="Tanifuji G."/>
            <person name="Burki F."/>
            <person name="Gruber A."/>
            <person name="Irimia M."/>
            <person name="Maruyama S."/>
            <person name="Arias M.C."/>
            <person name="Ball S.G."/>
            <person name="Gile G.H."/>
            <person name="Hirakawa Y."/>
            <person name="Hopkins J.F."/>
            <person name="Rensing S.A."/>
            <person name="Schmutz J."/>
            <person name="Symeonidi A."/>
            <person name="Elias M."/>
            <person name="Eveleigh R.J."/>
            <person name="Herman E.K."/>
            <person name="Klute M.J."/>
            <person name="Nakayama T."/>
            <person name="Obornik M."/>
            <person name="Reyes-Prieto A."/>
            <person name="Armbrust E.V."/>
            <person name="Aves S.J."/>
            <person name="Beiko R.G."/>
            <person name="Coutinho P."/>
            <person name="Dacks J.B."/>
            <person name="Durnford D.G."/>
            <person name="Fast N.M."/>
            <person name="Green B.R."/>
            <person name="Grisdale C."/>
            <person name="Hempe F."/>
            <person name="Henrissat B."/>
            <person name="Hoppner M.P."/>
            <person name="Ishida K.-I."/>
            <person name="Kim E."/>
            <person name="Koreny L."/>
            <person name="Kroth P.G."/>
            <person name="Liu Y."/>
            <person name="Malik S.-B."/>
            <person name="Maier U.G."/>
            <person name="McRose D."/>
            <person name="Mock T."/>
            <person name="Neilson J.A."/>
            <person name="Onodera N.T."/>
            <person name="Poole A.M."/>
            <person name="Pritham E.J."/>
            <person name="Richards T.A."/>
            <person name="Rocap G."/>
            <person name="Roy S.W."/>
            <person name="Sarai C."/>
            <person name="Schaack S."/>
            <person name="Shirato S."/>
            <person name="Slamovits C.H."/>
            <person name="Spencer D.F."/>
            <person name="Suzuki S."/>
            <person name="Worden A.Z."/>
            <person name="Zauner S."/>
            <person name="Barry K."/>
            <person name="Bell C."/>
            <person name="Bharti A.K."/>
            <person name="Crow J.A."/>
            <person name="Grimwood J."/>
            <person name="Kramer R."/>
            <person name="Lindquist E."/>
            <person name="Lucas S."/>
            <person name="Salamov A."/>
            <person name="McFadden G.I."/>
            <person name="Lane C.E."/>
            <person name="Keeling P.J."/>
            <person name="Gray M.W."/>
            <person name="Grigoriev I.V."/>
            <person name="Archibald J.M."/>
        </authorList>
    </citation>
    <scope>NUCLEOTIDE SEQUENCE</scope>
    <source>
        <strain evidence="4">CCMP2712</strain>
    </source>
</reference>
<dbReference type="EMBL" id="JH993124">
    <property type="protein sequence ID" value="EKX33933.1"/>
    <property type="molecule type" value="Genomic_DNA"/>
</dbReference>
<dbReference type="EnsemblProtists" id="EKX33933">
    <property type="protein sequence ID" value="EKX33933"/>
    <property type="gene ID" value="GUITHDRAFT_119861"/>
</dbReference>
<evidence type="ECO:0000313" key="3">
    <source>
        <dbReference type="EnsemblProtists" id="EKX33933"/>
    </source>
</evidence>
<protein>
    <submittedName>
        <fullName evidence="2 3">Uncharacterized protein</fullName>
    </submittedName>
</protein>
<dbReference type="AlphaFoldDB" id="L1ICH7"/>
<dbReference type="HOGENOM" id="CLU_1024668_0_0_1"/>
<sequence length="272" mass="30437">MNINNNSPFGISSTESKRLQAKPKQNLASMPTELLLMPPSLVPEGSLVKRTLDAEDFRFHAVREVAYKYRQGKAAKQGEMRMVFSEIGSFSKDLQETLAQEARGGKTDRSDHLSSILEDVLTNDEGLVAKPYLAWASRVLGVQHLYAAFQERMETERPLAEDDVDEEESDVGKRKRESTGMEMCSEEEEEEEEMSLADMIQDWCRDKLPELVRMCGLSTGVSDPPPPPAELTDIATSFRSAMSEKMASLRTVVPSRDKEGKEKEGSKGKEAR</sequence>
<feature type="compositionally biased region" description="Polar residues" evidence="1">
    <location>
        <begin position="1"/>
        <end position="14"/>
    </location>
</feature>
<evidence type="ECO:0000313" key="4">
    <source>
        <dbReference type="Proteomes" id="UP000011087"/>
    </source>
</evidence>
<dbReference type="RefSeq" id="XP_005820913.1">
    <property type="nucleotide sequence ID" value="XM_005820856.1"/>
</dbReference>
<feature type="region of interest" description="Disordered" evidence="1">
    <location>
        <begin position="156"/>
        <end position="188"/>
    </location>
</feature>
<organism evidence="2">
    <name type="scientific">Guillardia theta (strain CCMP2712)</name>
    <name type="common">Cryptophyte</name>
    <dbReference type="NCBI Taxonomy" id="905079"/>
    <lineage>
        <taxon>Eukaryota</taxon>
        <taxon>Cryptophyceae</taxon>
        <taxon>Pyrenomonadales</taxon>
        <taxon>Geminigeraceae</taxon>
        <taxon>Guillardia</taxon>
    </lineage>
</organism>
<evidence type="ECO:0000256" key="1">
    <source>
        <dbReference type="SAM" id="MobiDB-lite"/>
    </source>
</evidence>
<feature type="region of interest" description="Disordered" evidence="1">
    <location>
        <begin position="245"/>
        <end position="272"/>
    </location>
</feature>
<dbReference type="PaxDb" id="55529-EKX33933"/>
<reference evidence="3" key="3">
    <citation type="submission" date="2016-03" db="UniProtKB">
        <authorList>
            <consortium name="EnsemblProtists"/>
        </authorList>
    </citation>
    <scope>IDENTIFICATION</scope>
</reference>
<accession>L1ICH7</accession>
<proteinExistence type="predicted"/>
<reference evidence="2 4" key="1">
    <citation type="journal article" date="2012" name="Nature">
        <title>Algal genomes reveal evolutionary mosaicism and the fate of nucleomorphs.</title>
        <authorList>
            <consortium name="DOE Joint Genome Institute"/>
            <person name="Curtis B.A."/>
            <person name="Tanifuji G."/>
            <person name="Burki F."/>
            <person name="Gruber A."/>
            <person name="Irimia M."/>
            <person name="Maruyama S."/>
            <person name="Arias M.C."/>
            <person name="Ball S.G."/>
            <person name="Gile G.H."/>
            <person name="Hirakawa Y."/>
            <person name="Hopkins J.F."/>
            <person name="Kuo A."/>
            <person name="Rensing S.A."/>
            <person name="Schmutz J."/>
            <person name="Symeonidi A."/>
            <person name="Elias M."/>
            <person name="Eveleigh R.J."/>
            <person name="Herman E.K."/>
            <person name="Klute M.J."/>
            <person name="Nakayama T."/>
            <person name="Obornik M."/>
            <person name="Reyes-Prieto A."/>
            <person name="Armbrust E.V."/>
            <person name="Aves S.J."/>
            <person name="Beiko R.G."/>
            <person name="Coutinho P."/>
            <person name="Dacks J.B."/>
            <person name="Durnford D.G."/>
            <person name="Fast N.M."/>
            <person name="Green B.R."/>
            <person name="Grisdale C.J."/>
            <person name="Hempel F."/>
            <person name="Henrissat B."/>
            <person name="Hoppner M.P."/>
            <person name="Ishida K."/>
            <person name="Kim E."/>
            <person name="Koreny L."/>
            <person name="Kroth P.G."/>
            <person name="Liu Y."/>
            <person name="Malik S.B."/>
            <person name="Maier U.G."/>
            <person name="McRose D."/>
            <person name="Mock T."/>
            <person name="Neilson J.A."/>
            <person name="Onodera N.T."/>
            <person name="Poole A.M."/>
            <person name="Pritham E.J."/>
            <person name="Richards T.A."/>
            <person name="Rocap G."/>
            <person name="Roy S.W."/>
            <person name="Sarai C."/>
            <person name="Schaack S."/>
            <person name="Shirato S."/>
            <person name="Slamovits C.H."/>
            <person name="Spencer D.F."/>
            <person name="Suzuki S."/>
            <person name="Worden A.Z."/>
            <person name="Zauner S."/>
            <person name="Barry K."/>
            <person name="Bell C."/>
            <person name="Bharti A.K."/>
            <person name="Crow J.A."/>
            <person name="Grimwood J."/>
            <person name="Kramer R."/>
            <person name="Lindquist E."/>
            <person name="Lucas S."/>
            <person name="Salamov A."/>
            <person name="McFadden G.I."/>
            <person name="Lane C.E."/>
            <person name="Keeling P.J."/>
            <person name="Gray M.W."/>
            <person name="Grigoriev I.V."/>
            <person name="Archibald J.M."/>
        </authorList>
    </citation>
    <scope>NUCLEOTIDE SEQUENCE</scope>
    <source>
        <strain evidence="2 4">CCMP2712</strain>
    </source>
</reference>
<dbReference type="KEGG" id="gtt:GUITHDRAFT_119861"/>
<gene>
    <name evidence="2" type="ORF">GUITHDRAFT_119861</name>
</gene>
<evidence type="ECO:0000313" key="2">
    <source>
        <dbReference type="EMBL" id="EKX33933.1"/>
    </source>
</evidence>
<feature type="compositionally biased region" description="Basic and acidic residues" evidence="1">
    <location>
        <begin position="255"/>
        <end position="272"/>
    </location>
</feature>
<feature type="region of interest" description="Disordered" evidence="1">
    <location>
        <begin position="1"/>
        <end position="24"/>
    </location>
</feature>
<keyword evidence="4" id="KW-1185">Reference proteome</keyword>